<dbReference type="EMBL" id="AUWU02000008">
    <property type="protein sequence ID" value="KAH0570355.1"/>
    <property type="molecule type" value="Genomic_DNA"/>
</dbReference>
<evidence type="ECO:0000313" key="2">
    <source>
        <dbReference type="EMBL" id="KAH0570355.1"/>
    </source>
</evidence>
<dbReference type="AlphaFoldDB" id="V6LLJ7"/>
<dbReference type="SMART" id="SM00248">
    <property type="entry name" value="ANK"/>
    <property type="match status" value="3"/>
</dbReference>
<sequence length="157" mass="17613">MLQKFQQKINQSDMNWVTQNIDMLNLPFEDGFTALQHAVLMNNVEISSLLIHQAGYQSLEGFSALMLAASNDNTTIIPLLLQAEAGLVDCEGKSALIYAVEKQALNSIQILIKYESNLVDRTGKSAISYTTNADIQDFLAQFEILRPTHEQFLEVFE</sequence>
<dbReference type="InterPro" id="IPR036770">
    <property type="entry name" value="Ankyrin_rpt-contain_sf"/>
</dbReference>
<protein>
    <submittedName>
        <fullName evidence="1">Ankyrin repeat-containing protein</fullName>
    </submittedName>
</protein>
<proteinExistence type="predicted"/>
<dbReference type="VEuPathDB" id="GiardiaDB:SS50377_28333"/>
<gene>
    <name evidence="1" type="ORF">SS50377_14511</name>
    <name evidence="2" type="ORF">SS50377_28333</name>
</gene>
<dbReference type="Proteomes" id="UP000018208">
    <property type="component" value="Unassembled WGS sequence"/>
</dbReference>
<evidence type="ECO:0000313" key="3">
    <source>
        <dbReference type="Proteomes" id="UP000018208"/>
    </source>
</evidence>
<dbReference type="EMBL" id="KI546092">
    <property type="protein sequence ID" value="EST45545.1"/>
    <property type="molecule type" value="Genomic_DNA"/>
</dbReference>
<accession>V6LLJ7</accession>
<keyword evidence="3" id="KW-1185">Reference proteome</keyword>
<reference evidence="2" key="2">
    <citation type="submission" date="2020-12" db="EMBL/GenBank/DDBJ databases">
        <title>New Spironucleus salmonicida genome in near-complete chromosomes.</title>
        <authorList>
            <person name="Xu F."/>
            <person name="Kurt Z."/>
            <person name="Jimenez-Gonzalez A."/>
            <person name="Astvaldsson A."/>
            <person name="Andersson J.O."/>
            <person name="Svard S.G."/>
        </authorList>
    </citation>
    <scope>NUCLEOTIDE SEQUENCE</scope>
    <source>
        <strain evidence="2">ATCC 50377</strain>
    </source>
</reference>
<dbReference type="Gene3D" id="1.25.40.20">
    <property type="entry name" value="Ankyrin repeat-containing domain"/>
    <property type="match status" value="1"/>
</dbReference>
<dbReference type="InterPro" id="IPR002110">
    <property type="entry name" value="Ankyrin_rpt"/>
</dbReference>
<dbReference type="OrthoDB" id="20872at2759"/>
<evidence type="ECO:0000313" key="1">
    <source>
        <dbReference type="EMBL" id="EST45545.1"/>
    </source>
</evidence>
<dbReference type="Pfam" id="PF00023">
    <property type="entry name" value="Ank"/>
    <property type="match status" value="1"/>
</dbReference>
<dbReference type="Pfam" id="PF12796">
    <property type="entry name" value="Ank_2"/>
    <property type="match status" value="1"/>
</dbReference>
<reference evidence="1 2" key="1">
    <citation type="journal article" date="2014" name="PLoS Genet.">
        <title>The Genome of Spironucleus salmonicida Highlights a Fish Pathogen Adapted to Fluctuating Environments.</title>
        <authorList>
            <person name="Xu F."/>
            <person name="Jerlstrom-Hultqvist J."/>
            <person name="Einarsson E."/>
            <person name="Astvaldsson A."/>
            <person name="Svard S.G."/>
            <person name="Andersson J.O."/>
        </authorList>
    </citation>
    <scope>NUCLEOTIDE SEQUENCE</scope>
    <source>
        <strain evidence="2">ATCC 50377</strain>
    </source>
</reference>
<name>V6LLJ7_9EUKA</name>
<dbReference type="PANTHER" id="PTHR24120">
    <property type="entry name" value="GH07239P"/>
    <property type="match status" value="1"/>
</dbReference>
<organism evidence="1">
    <name type="scientific">Spironucleus salmonicida</name>
    <dbReference type="NCBI Taxonomy" id="348837"/>
    <lineage>
        <taxon>Eukaryota</taxon>
        <taxon>Metamonada</taxon>
        <taxon>Diplomonadida</taxon>
        <taxon>Hexamitidae</taxon>
        <taxon>Hexamitinae</taxon>
        <taxon>Spironucleus</taxon>
    </lineage>
</organism>
<dbReference type="PANTHER" id="PTHR24120:SF4">
    <property type="entry name" value="GH07239P"/>
    <property type="match status" value="1"/>
</dbReference>
<dbReference type="SUPFAM" id="SSF48403">
    <property type="entry name" value="Ankyrin repeat"/>
    <property type="match status" value="1"/>
</dbReference>